<proteinExistence type="predicted"/>
<accession>A0ABW5D5C9</accession>
<sequence>MVELIRLSEISRAQLGQAHAHFKHKLDVPSRMKDSLKAEPVKWVGGSLAAGFLGSFLFKGKNKQKTPERVKTVKKERNFLISLLLLGLTMAKPAAKIYATKLLKDYFRTQLANGTLLKKRDRSIPPY</sequence>
<dbReference type="Proteomes" id="UP001597375">
    <property type="component" value="Unassembled WGS sequence"/>
</dbReference>
<dbReference type="RefSeq" id="WP_386818406.1">
    <property type="nucleotide sequence ID" value="NZ_JBHUIT010000002.1"/>
</dbReference>
<protein>
    <submittedName>
        <fullName evidence="1">Uncharacterized protein</fullName>
    </submittedName>
</protein>
<gene>
    <name evidence="1" type="ORF">ACFSSA_03595</name>
</gene>
<name>A0ABW5D5C9_9BACT</name>
<keyword evidence="2" id="KW-1185">Reference proteome</keyword>
<evidence type="ECO:0000313" key="2">
    <source>
        <dbReference type="Proteomes" id="UP001597375"/>
    </source>
</evidence>
<comment type="caution">
    <text evidence="1">The sequence shown here is derived from an EMBL/GenBank/DDBJ whole genome shotgun (WGS) entry which is preliminary data.</text>
</comment>
<dbReference type="EMBL" id="JBHUIT010000002">
    <property type="protein sequence ID" value="MFD2255750.1"/>
    <property type="molecule type" value="Genomic_DNA"/>
</dbReference>
<organism evidence="1 2">
    <name type="scientific">Luteolibacter algae</name>
    <dbReference type="NCBI Taxonomy" id="454151"/>
    <lineage>
        <taxon>Bacteria</taxon>
        <taxon>Pseudomonadati</taxon>
        <taxon>Verrucomicrobiota</taxon>
        <taxon>Verrucomicrobiia</taxon>
        <taxon>Verrucomicrobiales</taxon>
        <taxon>Verrucomicrobiaceae</taxon>
        <taxon>Luteolibacter</taxon>
    </lineage>
</organism>
<reference evidence="2" key="1">
    <citation type="journal article" date="2019" name="Int. J. Syst. Evol. Microbiol.">
        <title>The Global Catalogue of Microorganisms (GCM) 10K type strain sequencing project: providing services to taxonomists for standard genome sequencing and annotation.</title>
        <authorList>
            <consortium name="The Broad Institute Genomics Platform"/>
            <consortium name="The Broad Institute Genome Sequencing Center for Infectious Disease"/>
            <person name="Wu L."/>
            <person name="Ma J."/>
        </authorList>
    </citation>
    <scope>NUCLEOTIDE SEQUENCE [LARGE SCALE GENOMIC DNA]</scope>
    <source>
        <strain evidence="2">CGMCC 4.7106</strain>
    </source>
</reference>
<evidence type="ECO:0000313" key="1">
    <source>
        <dbReference type="EMBL" id="MFD2255750.1"/>
    </source>
</evidence>